<feature type="non-terminal residue" evidence="2">
    <location>
        <position position="218"/>
    </location>
</feature>
<dbReference type="Proteomes" id="UP001331761">
    <property type="component" value="Unassembled WGS sequence"/>
</dbReference>
<proteinExistence type="predicted"/>
<feature type="region of interest" description="Disordered" evidence="1">
    <location>
        <begin position="155"/>
        <end position="218"/>
    </location>
</feature>
<sequence>MICCLLPLPVESPAIYKAKHPYRSYGLILMSMRNPSENEAPKTRKATIVRIGESPAELLQCQFRQEDMQSEIQQSQQAPFLLYDEQTTQIELEPLMMQNPLLTAECRDQQDTEIEIGADEIAPLQEKRAIAGGVKSPLDVPLSPKEAIASPTAPAVLQAIQKQQQQQPPPTPQQPIPPQKQPLQQEQKKPAGSIKRPLKKPSSLKGAGAGAISPAVPE</sequence>
<evidence type="ECO:0000256" key="1">
    <source>
        <dbReference type="SAM" id="MobiDB-lite"/>
    </source>
</evidence>
<reference evidence="2 3" key="1">
    <citation type="submission" date="2019-10" db="EMBL/GenBank/DDBJ databases">
        <title>Assembly and Annotation for the nematode Trichostrongylus colubriformis.</title>
        <authorList>
            <person name="Martin J."/>
        </authorList>
    </citation>
    <scope>NUCLEOTIDE SEQUENCE [LARGE SCALE GENOMIC DNA]</scope>
    <source>
        <strain evidence="2">G859</strain>
        <tissue evidence="2">Whole worm</tissue>
    </source>
</reference>
<protein>
    <submittedName>
        <fullName evidence="2">Uncharacterized protein</fullName>
    </submittedName>
</protein>
<dbReference type="EMBL" id="WIXE01002490">
    <property type="protein sequence ID" value="KAK5984769.1"/>
    <property type="molecule type" value="Genomic_DNA"/>
</dbReference>
<keyword evidence="3" id="KW-1185">Reference proteome</keyword>
<evidence type="ECO:0000313" key="2">
    <source>
        <dbReference type="EMBL" id="KAK5984769.1"/>
    </source>
</evidence>
<evidence type="ECO:0000313" key="3">
    <source>
        <dbReference type="Proteomes" id="UP001331761"/>
    </source>
</evidence>
<name>A0AAN8J3C8_TRICO</name>
<feature type="compositionally biased region" description="Pro residues" evidence="1">
    <location>
        <begin position="167"/>
        <end position="180"/>
    </location>
</feature>
<organism evidence="2 3">
    <name type="scientific">Trichostrongylus colubriformis</name>
    <name type="common">Black scour worm</name>
    <dbReference type="NCBI Taxonomy" id="6319"/>
    <lineage>
        <taxon>Eukaryota</taxon>
        <taxon>Metazoa</taxon>
        <taxon>Ecdysozoa</taxon>
        <taxon>Nematoda</taxon>
        <taxon>Chromadorea</taxon>
        <taxon>Rhabditida</taxon>
        <taxon>Rhabditina</taxon>
        <taxon>Rhabditomorpha</taxon>
        <taxon>Strongyloidea</taxon>
        <taxon>Trichostrongylidae</taxon>
        <taxon>Trichostrongylus</taxon>
    </lineage>
</organism>
<comment type="caution">
    <text evidence="2">The sequence shown here is derived from an EMBL/GenBank/DDBJ whole genome shotgun (WGS) entry which is preliminary data.</text>
</comment>
<dbReference type="AlphaFoldDB" id="A0AAN8J3C8"/>
<gene>
    <name evidence="2" type="ORF">GCK32_008049</name>
</gene>
<accession>A0AAN8J3C8</accession>